<evidence type="ECO:0000313" key="4">
    <source>
        <dbReference type="Proteomes" id="UP000182589"/>
    </source>
</evidence>
<dbReference type="Proteomes" id="UP001157137">
    <property type="component" value="Unassembled WGS sequence"/>
</dbReference>
<keyword evidence="1" id="KW-0472">Membrane</keyword>
<dbReference type="InterPro" id="IPR014245">
    <property type="entry name" value="Spore_III_AF"/>
</dbReference>
<keyword evidence="1" id="KW-1133">Transmembrane helix</keyword>
<dbReference type="STRING" id="89784.SAMN04489725_10578"/>
<dbReference type="RefSeq" id="WP_083341163.1">
    <property type="nucleotide sequence ID" value="NZ_BSRA01000007.1"/>
</dbReference>
<dbReference type="EMBL" id="FNOJ01000005">
    <property type="protein sequence ID" value="SDW38915.1"/>
    <property type="molecule type" value="Genomic_DNA"/>
</dbReference>
<evidence type="ECO:0000313" key="2">
    <source>
        <dbReference type="EMBL" id="GLV13762.1"/>
    </source>
</evidence>
<accession>A0A1H2T5A8</accession>
<reference evidence="2" key="3">
    <citation type="submission" date="2023-02" db="EMBL/GenBank/DDBJ databases">
        <title>Proposal of a novel subspecies: Alicyclobacillus hesperidum subspecies aegle.</title>
        <authorList>
            <person name="Goto K."/>
            <person name="Fujii T."/>
            <person name="Yasui K."/>
            <person name="Mochida K."/>
            <person name="Kato-Tanaka Y."/>
            <person name="Morohoshi S."/>
            <person name="An S.Y."/>
            <person name="Kasai H."/>
            <person name="Yokota A."/>
        </authorList>
    </citation>
    <scope>NUCLEOTIDE SEQUENCE</scope>
    <source>
        <strain evidence="2">DSM 12766</strain>
    </source>
</reference>
<feature type="transmembrane region" description="Helical" evidence="1">
    <location>
        <begin position="7"/>
        <end position="27"/>
    </location>
</feature>
<dbReference type="Proteomes" id="UP000182589">
    <property type="component" value="Unassembled WGS sequence"/>
</dbReference>
<dbReference type="Pfam" id="PF09581">
    <property type="entry name" value="Spore_III_AF"/>
    <property type="match status" value="1"/>
</dbReference>
<sequence length="178" mass="18656">MTALGEWLKQIVAIAMLAGIAEMLLPTRVLVRYVRSVLGVAMIAAMLSPLVPMLRSNWPSQLATQASAALFGNTSATQATNVDDGSATARGYAAALNQEESLDADKYLAQEAKAALPENLAKYVTNVQVENAMNPAKLSVTVAIQANGTPWSGEIGQTIAEALGVESDQVLVVDDGGR</sequence>
<organism evidence="3 4">
    <name type="scientific">Alicyclobacillus hesperidum</name>
    <dbReference type="NCBI Taxonomy" id="89784"/>
    <lineage>
        <taxon>Bacteria</taxon>
        <taxon>Bacillati</taxon>
        <taxon>Bacillota</taxon>
        <taxon>Bacilli</taxon>
        <taxon>Bacillales</taxon>
        <taxon>Alicyclobacillaceae</taxon>
        <taxon>Alicyclobacillus</taxon>
    </lineage>
</organism>
<feature type="transmembrane region" description="Helical" evidence="1">
    <location>
        <begin position="33"/>
        <end position="51"/>
    </location>
</feature>
<proteinExistence type="predicted"/>
<reference evidence="3" key="1">
    <citation type="submission" date="2016-10" db="EMBL/GenBank/DDBJ databases">
        <authorList>
            <person name="de Groot N.N."/>
        </authorList>
    </citation>
    <scope>NUCLEOTIDE SEQUENCE [LARGE SCALE GENOMIC DNA]</scope>
    <source>
        <strain evidence="3">DSM 12489</strain>
    </source>
</reference>
<keyword evidence="4" id="KW-1185">Reference proteome</keyword>
<dbReference type="EMBL" id="BSRA01000007">
    <property type="protein sequence ID" value="GLV13762.1"/>
    <property type="molecule type" value="Genomic_DNA"/>
</dbReference>
<dbReference type="AlphaFoldDB" id="A0A1H2T5A8"/>
<keyword evidence="1" id="KW-0812">Transmembrane</keyword>
<gene>
    <name evidence="2" type="ORF">Heshes_14460</name>
    <name evidence="3" type="ORF">SAMN04489725_10578</name>
</gene>
<name>A0A1H2T5A8_9BACL</name>
<reference evidence="4" key="2">
    <citation type="submission" date="2016-10" db="EMBL/GenBank/DDBJ databases">
        <authorList>
            <person name="Varghese N."/>
        </authorList>
    </citation>
    <scope>NUCLEOTIDE SEQUENCE [LARGE SCALE GENOMIC DNA]</scope>
    <source>
        <strain evidence="4">DSM 12489</strain>
    </source>
</reference>
<evidence type="ECO:0000256" key="1">
    <source>
        <dbReference type="SAM" id="Phobius"/>
    </source>
</evidence>
<protein>
    <submittedName>
        <fullName evidence="3">Stage III sporulation protein AF</fullName>
    </submittedName>
</protein>
<evidence type="ECO:0000313" key="3">
    <source>
        <dbReference type="EMBL" id="SDW38915.1"/>
    </source>
</evidence>